<protein>
    <submittedName>
        <fullName evidence="1">Uncharacterized protein</fullName>
    </submittedName>
</protein>
<accession>A0A6G0YZY8</accession>
<keyword evidence="2" id="KW-1185">Reference proteome</keyword>
<gene>
    <name evidence="1" type="ORF">FWK35_00011327</name>
</gene>
<name>A0A6G0YZY8_APHCR</name>
<dbReference type="EMBL" id="VUJU01001804">
    <property type="protein sequence ID" value="KAF0763771.1"/>
    <property type="molecule type" value="Genomic_DNA"/>
</dbReference>
<proteinExistence type="predicted"/>
<sequence length="71" mass="8485">MPYNSPIPVINHKKNFIIETLKPTYVITNKVVEEETSKNKDKSKIYTLHYSKEELKDTIRHKCFQNRLYVS</sequence>
<evidence type="ECO:0000313" key="2">
    <source>
        <dbReference type="Proteomes" id="UP000478052"/>
    </source>
</evidence>
<organism evidence="1 2">
    <name type="scientific">Aphis craccivora</name>
    <name type="common">Cowpea aphid</name>
    <dbReference type="NCBI Taxonomy" id="307492"/>
    <lineage>
        <taxon>Eukaryota</taxon>
        <taxon>Metazoa</taxon>
        <taxon>Ecdysozoa</taxon>
        <taxon>Arthropoda</taxon>
        <taxon>Hexapoda</taxon>
        <taxon>Insecta</taxon>
        <taxon>Pterygota</taxon>
        <taxon>Neoptera</taxon>
        <taxon>Paraneoptera</taxon>
        <taxon>Hemiptera</taxon>
        <taxon>Sternorrhyncha</taxon>
        <taxon>Aphidomorpha</taxon>
        <taxon>Aphidoidea</taxon>
        <taxon>Aphididae</taxon>
        <taxon>Aphidini</taxon>
        <taxon>Aphis</taxon>
        <taxon>Aphis</taxon>
    </lineage>
</organism>
<evidence type="ECO:0000313" key="1">
    <source>
        <dbReference type="EMBL" id="KAF0763771.1"/>
    </source>
</evidence>
<dbReference type="Proteomes" id="UP000478052">
    <property type="component" value="Unassembled WGS sequence"/>
</dbReference>
<dbReference type="AlphaFoldDB" id="A0A6G0YZY8"/>
<comment type="caution">
    <text evidence="1">The sequence shown here is derived from an EMBL/GenBank/DDBJ whole genome shotgun (WGS) entry which is preliminary data.</text>
</comment>
<reference evidence="1 2" key="1">
    <citation type="submission" date="2019-08" db="EMBL/GenBank/DDBJ databases">
        <title>Whole genome of Aphis craccivora.</title>
        <authorList>
            <person name="Voronova N.V."/>
            <person name="Shulinski R.S."/>
            <person name="Bandarenka Y.V."/>
            <person name="Zhorov D.G."/>
            <person name="Warner D."/>
        </authorList>
    </citation>
    <scope>NUCLEOTIDE SEQUENCE [LARGE SCALE GENOMIC DNA]</scope>
    <source>
        <strain evidence="1">180601</strain>
        <tissue evidence="1">Whole Body</tissue>
    </source>
</reference>